<evidence type="ECO:0000259" key="1">
    <source>
        <dbReference type="Pfam" id="PF24722"/>
    </source>
</evidence>
<organism evidence="2 3">
    <name type="scientific">Leptospira wolffii</name>
    <dbReference type="NCBI Taxonomy" id="409998"/>
    <lineage>
        <taxon>Bacteria</taxon>
        <taxon>Pseudomonadati</taxon>
        <taxon>Spirochaetota</taxon>
        <taxon>Spirochaetia</taxon>
        <taxon>Leptospirales</taxon>
        <taxon>Leptospiraceae</taxon>
        <taxon>Leptospira</taxon>
    </lineage>
</organism>
<reference evidence="2 3" key="1">
    <citation type="submission" date="2024-09" db="EMBL/GenBank/DDBJ databases">
        <title>Taxonomic and Genotyping Characterization of Leptospira Strains isolated from Multiple Sources in Colombia highlights the importance of intermediate species.</title>
        <authorList>
            <person name="Torres Higuera L."/>
            <person name="Rojas Tapias D."/>
            <person name="Jimenez Velasquez S."/>
            <person name="Renjifo Ibanez C."/>
        </authorList>
    </citation>
    <scope>NUCLEOTIDE SEQUENCE [LARGE SCALE GENOMIC DNA]</scope>
    <source>
        <strain evidence="2 3">Lep080</strain>
    </source>
</reference>
<dbReference type="Pfam" id="PF24722">
    <property type="entry name" value="DUF7674"/>
    <property type="match status" value="1"/>
</dbReference>
<dbReference type="EMBL" id="JBHILJ010000023">
    <property type="protein sequence ID" value="MFB5738663.1"/>
    <property type="molecule type" value="Genomic_DNA"/>
</dbReference>
<protein>
    <recommendedName>
        <fullName evidence="1">DUF7674 domain-containing protein</fullName>
    </recommendedName>
</protein>
<dbReference type="InterPro" id="IPR056091">
    <property type="entry name" value="DUF7674"/>
</dbReference>
<dbReference type="Proteomes" id="UP001580391">
    <property type="component" value="Unassembled WGS sequence"/>
</dbReference>
<evidence type="ECO:0000313" key="2">
    <source>
        <dbReference type="EMBL" id="MFB5738663.1"/>
    </source>
</evidence>
<feature type="domain" description="DUF7674" evidence="1">
    <location>
        <begin position="18"/>
        <end position="109"/>
    </location>
</feature>
<gene>
    <name evidence="2" type="ORF">ACE5IX_19265</name>
</gene>
<proteinExistence type="predicted"/>
<comment type="caution">
    <text evidence="2">The sequence shown here is derived from an EMBL/GenBank/DDBJ whole genome shotgun (WGS) entry which is preliminary data.</text>
</comment>
<sequence>MHYQLRNDDYFENIRWRLRDLVPEFESIFEDDDIYPILGEFGRFMVENHDSESVFKKGAEFINEALEKGGEDSKTAICLQTFEQIQEDEVATKRVLNLLSQNALEIFKEHCI</sequence>
<dbReference type="RefSeq" id="WP_375517786.1">
    <property type="nucleotide sequence ID" value="NZ_JBHILI010000017.1"/>
</dbReference>
<keyword evidence="3" id="KW-1185">Reference proteome</keyword>
<evidence type="ECO:0000313" key="3">
    <source>
        <dbReference type="Proteomes" id="UP001580391"/>
    </source>
</evidence>
<name>A0ABV5BTK7_9LEPT</name>
<accession>A0ABV5BTK7</accession>